<evidence type="ECO:0000313" key="2">
    <source>
        <dbReference type="Proteomes" id="UP001156903"/>
    </source>
</evidence>
<reference evidence="2" key="1">
    <citation type="journal article" date="2019" name="Int. J. Syst. Evol. Microbiol.">
        <title>The Global Catalogue of Microorganisms (GCM) 10K type strain sequencing project: providing services to taxonomists for standard genome sequencing and annotation.</title>
        <authorList>
            <consortium name="The Broad Institute Genomics Platform"/>
            <consortium name="The Broad Institute Genome Sequencing Center for Infectious Disease"/>
            <person name="Wu L."/>
            <person name="Ma J."/>
        </authorList>
    </citation>
    <scope>NUCLEOTIDE SEQUENCE [LARGE SCALE GENOMIC DNA]</scope>
    <source>
        <strain evidence="2">NBRC 109341</strain>
    </source>
</reference>
<sequence>MKMPYTLKAFNFFSDGDAWKGLVDEIELPKIKKKIEDHQGAGMVAPAPMSLGYEALEMAITLGGVEAAAIGFATGVGVASVVGRFSGAYQRDDTCAVSAVDIYVRGTATELDPGTAKQGEKNKVKLSLKLSYIRFVMDGAVLAEVDALNTSDSAIAAAIN</sequence>
<dbReference type="Pfam" id="PF04985">
    <property type="entry name" value="Phage_tube"/>
    <property type="match status" value="1"/>
</dbReference>
<dbReference type="InterPro" id="IPR006498">
    <property type="entry name" value="Tail_tube"/>
</dbReference>
<accession>A0ABQ6C5Y9</accession>
<evidence type="ECO:0000313" key="1">
    <source>
        <dbReference type="EMBL" id="GLS13617.1"/>
    </source>
</evidence>
<proteinExistence type="predicted"/>
<dbReference type="RefSeq" id="WP_284306966.1">
    <property type="nucleotide sequence ID" value="NZ_BSPB01000005.1"/>
</dbReference>
<gene>
    <name evidence="1" type="primary">FII</name>
    <name evidence="1" type="ORF">GCM10007935_10470</name>
</gene>
<comment type="caution">
    <text evidence="1">The sequence shown here is derived from an EMBL/GenBank/DDBJ whole genome shotgun (WGS) entry which is preliminary data.</text>
</comment>
<keyword evidence="2" id="KW-1185">Reference proteome</keyword>
<dbReference type="Proteomes" id="UP001156903">
    <property type="component" value="Unassembled WGS sequence"/>
</dbReference>
<protein>
    <submittedName>
        <fullName evidence="1">Major tail tube protein</fullName>
    </submittedName>
</protein>
<organism evidence="1 2">
    <name type="scientific">Hydrogenophaga electricum</name>
    <dbReference type="NCBI Taxonomy" id="1230953"/>
    <lineage>
        <taxon>Bacteria</taxon>
        <taxon>Pseudomonadati</taxon>
        <taxon>Pseudomonadota</taxon>
        <taxon>Betaproteobacteria</taxon>
        <taxon>Burkholderiales</taxon>
        <taxon>Comamonadaceae</taxon>
        <taxon>Hydrogenophaga</taxon>
    </lineage>
</organism>
<dbReference type="EMBL" id="BSPB01000005">
    <property type="protein sequence ID" value="GLS13617.1"/>
    <property type="molecule type" value="Genomic_DNA"/>
</dbReference>
<dbReference type="NCBIfam" id="TIGR01611">
    <property type="entry name" value="tail_tube"/>
    <property type="match status" value="1"/>
</dbReference>
<name>A0ABQ6C5Y9_9BURK</name>